<keyword evidence="4" id="KW-1185">Reference proteome</keyword>
<evidence type="ECO:0000259" key="2">
    <source>
        <dbReference type="Pfam" id="PF08729"/>
    </source>
</evidence>
<sequence>MPSSFQQGSSSKTSIRGAGHQFSRSDAELADILARPRGEQTQVTNDGVRVFVDLSKHTIVNFVDLVAQQHAQRTLARKKEAKLAKKQQHAKRITEPESSDAMEVDPPEETGPESAVQSEAEGGDGEDVGESVGESDNSDNSDSNSEDSNDNDSDNPPPKKDFLDNLMDRFEKLYYVLDEEDEEERRAHEEGRPQKKRSRWDFESYDMNDDFIDDSEAMVQSMGIKLKPKESGFYVCRGPLVMVPVDEPSVPRKRGGAGTAGGGRRRAAAATATTTKGSNLALVESAIEWTPEVSEAERKPSGKSSNGEGGSAVPKKKRTTKAKNVTMADDADNDTNNDSDKQTKAPPKRAKAKATKNLTADAAFTQESPAVADTTTTSTPTSDSATSKNATTTTSKASTASKAKAAPASKATGSSPTTSAVTIPTVRVDSPPSIPMDGIEDSSTPQPPPSRPVSPLKVKSRSKAKASKAQQDGSLSADPATDDALTEDDTAQDSRAMDTSADHTALYASSKGTPPANAVDHESKSRSSSPTPRRASNSQGSTRDDGLDSEDQIVDLGPKPEEPLPEELRVAFQAIEEAADNELWESRGPLAIPVRTAMFTFGHQALEYCKGSGKIIPEIYFDHLRSIIPYNAITIRKVIYRILLPNWIKELEFEKTKMIGQFTQCTNRIWLASGLANQATVQDADGDVNLSGDEGRLQKKFPWSHDLRLLLWETMEMFMEIRQAKHELHLVKASFPAPPTDSKTRKDAYQTLLLSFPSGWTTSYEISRQYSQLKEKVQKQKNDKKEVGVTKPVLPTKTKAAAASAASRPSKAASSPSGPTTSTTKFTRTPSSSKLTGTNSSATSNTSPAKSTTATAKLTSATTSTATSTKLANSPTTPSKIPPSMANTSSSPLLAAVKPDVITGPRDSPPQVARRVTPNATSSAARSPANIHRATATPEPPHHPVPHASKSQQSQQPRHPSQPPMQQQATRAHLSYTGGPMSNNSSTSSLNKKRKNSLGVAYGSGSNADPLVIDEGPVQEREYGYDRRRSPQPYYRDSSYPSQVSYSSQDMASSKSTNSSVVNKKAKASVGDYGDYGGPSSSTPGTARGMESTGSFSGYHRAVGSGRGGRVGSVGVGLRDGSGQGQQPSSSMRRSYSPPSMQQQRLPPVYRSQQPDPTMHYRESPDMPPYHHHRQQQHQHEMSGAGREGGRLYSSSSMHSPPTTSSSPGPSSARHPGRAVQHPPSHHQRSPDDHSRHPGSHRSQQQQPPSSHYSHRR</sequence>
<dbReference type="Proteomes" id="UP001194696">
    <property type="component" value="Unassembled WGS sequence"/>
</dbReference>
<dbReference type="InterPro" id="IPR014840">
    <property type="entry name" value="HRD"/>
</dbReference>
<feature type="compositionally biased region" description="Acidic residues" evidence="1">
    <location>
        <begin position="480"/>
        <end position="491"/>
    </location>
</feature>
<feature type="compositionally biased region" description="Basic and acidic residues" evidence="1">
    <location>
        <begin position="184"/>
        <end position="193"/>
    </location>
</feature>
<feature type="compositionally biased region" description="Low complexity" evidence="1">
    <location>
        <begin position="1194"/>
        <end position="1212"/>
    </location>
</feature>
<feature type="compositionally biased region" description="Low complexity" evidence="1">
    <location>
        <begin position="1038"/>
        <end position="1063"/>
    </location>
</feature>
<feature type="compositionally biased region" description="Basic and acidic residues" evidence="1">
    <location>
        <begin position="777"/>
        <end position="788"/>
    </location>
</feature>
<evidence type="ECO:0000313" key="4">
    <source>
        <dbReference type="Proteomes" id="UP001194696"/>
    </source>
</evidence>
<name>A0ABQ7JNT8_9FUNG</name>
<feature type="compositionally biased region" description="Acidic residues" evidence="1">
    <location>
        <begin position="97"/>
        <end position="111"/>
    </location>
</feature>
<feature type="compositionally biased region" description="Low complexity" evidence="1">
    <location>
        <begin position="368"/>
        <end position="420"/>
    </location>
</feature>
<feature type="region of interest" description="Disordered" evidence="1">
    <location>
        <begin position="1"/>
        <end position="29"/>
    </location>
</feature>
<reference evidence="3 4" key="1">
    <citation type="journal article" date="2020" name="Fungal Divers.">
        <title>Resolving the Mortierellaceae phylogeny through synthesis of multi-gene phylogenetics and phylogenomics.</title>
        <authorList>
            <person name="Vandepol N."/>
            <person name="Liber J."/>
            <person name="Desiro A."/>
            <person name="Na H."/>
            <person name="Kennedy M."/>
            <person name="Barry K."/>
            <person name="Grigoriev I.V."/>
            <person name="Miller A.N."/>
            <person name="O'Donnell K."/>
            <person name="Stajich J.E."/>
            <person name="Bonito G."/>
        </authorList>
    </citation>
    <scope>NUCLEOTIDE SEQUENCE [LARGE SCALE GENOMIC DNA]</scope>
    <source>
        <strain evidence="3 4">AD045</strain>
    </source>
</reference>
<feature type="compositionally biased region" description="Low complexity" evidence="1">
    <location>
        <begin position="1125"/>
        <end position="1142"/>
    </location>
</feature>
<feature type="compositionally biased region" description="Basic and acidic residues" evidence="1">
    <location>
        <begin position="157"/>
        <end position="172"/>
    </location>
</feature>
<accession>A0ABQ7JNT8</accession>
<feature type="region of interest" description="Disordered" evidence="1">
    <location>
        <begin position="777"/>
        <end position="1257"/>
    </location>
</feature>
<gene>
    <name evidence="3" type="ORF">BGZ96_001172</name>
</gene>
<feature type="region of interest" description="Disordered" evidence="1">
    <location>
        <begin position="77"/>
        <end position="201"/>
    </location>
</feature>
<feature type="compositionally biased region" description="Low complexity" evidence="1">
    <location>
        <begin position="795"/>
        <end position="874"/>
    </location>
</feature>
<feature type="compositionally biased region" description="Gly residues" evidence="1">
    <location>
        <begin position="1105"/>
        <end position="1124"/>
    </location>
</feature>
<feature type="compositionally biased region" description="Low complexity" evidence="1">
    <location>
        <begin position="1"/>
        <end position="14"/>
    </location>
</feature>
<dbReference type="EMBL" id="JAAAIM010001190">
    <property type="protein sequence ID" value="KAG0281363.1"/>
    <property type="molecule type" value="Genomic_DNA"/>
</dbReference>
<feature type="compositionally biased region" description="Basic and acidic residues" evidence="1">
    <location>
        <begin position="1018"/>
        <end position="1029"/>
    </location>
</feature>
<feature type="region of interest" description="Disordered" evidence="1">
    <location>
        <begin position="244"/>
        <end position="564"/>
    </location>
</feature>
<feature type="compositionally biased region" description="Low complexity" evidence="1">
    <location>
        <begin position="949"/>
        <end position="968"/>
    </location>
</feature>
<feature type="domain" description="Hpc2-related" evidence="2">
    <location>
        <begin position="203"/>
        <end position="240"/>
    </location>
</feature>
<dbReference type="Pfam" id="PF08729">
    <property type="entry name" value="HUN"/>
    <property type="match status" value="1"/>
</dbReference>
<organism evidence="3 4">
    <name type="scientific">Linnemannia gamsii</name>
    <dbReference type="NCBI Taxonomy" id="64522"/>
    <lineage>
        <taxon>Eukaryota</taxon>
        <taxon>Fungi</taxon>
        <taxon>Fungi incertae sedis</taxon>
        <taxon>Mucoromycota</taxon>
        <taxon>Mortierellomycotina</taxon>
        <taxon>Mortierellomycetes</taxon>
        <taxon>Mortierellales</taxon>
        <taxon>Mortierellaceae</taxon>
        <taxon>Linnemannia</taxon>
    </lineage>
</organism>
<feature type="compositionally biased region" description="Acidic residues" evidence="1">
    <location>
        <begin position="136"/>
        <end position="153"/>
    </location>
</feature>
<evidence type="ECO:0000313" key="3">
    <source>
        <dbReference type="EMBL" id="KAG0281363.1"/>
    </source>
</evidence>
<feature type="compositionally biased region" description="Low complexity" evidence="1">
    <location>
        <begin position="1241"/>
        <end position="1257"/>
    </location>
</feature>
<comment type="caution">
    <text evidence="3">The sequence shown here is derived from an EMBL/GenBank/DDBJ whole genome shotgun (WGS) entry which is preliminary data.</text>
</comment>
<evidence type="ECO:0000256" key="1">
    <source>
        <dbReference type="SAM" id="MobiDB-lite"/>
    </source>
</evidence>
<feature type="compositionally biased region" description="Polar residues" evidence="1">
    <location>
        <begin position="875"/>
        <end position="892"/>
    </location>
</feature>
<proteinExistence type="predicted"/>
<feature type="compositionally biased region" description="Low complexity" evidence="1">
    <location>
        <begin position="526"/>
        <end position="538"/>
    </location>
</feature>
<protein>
    <recommendedName>
        <fullName evidence="2">Hpc2-related domain-containing protein</fullName>
    </recommendedName>
</protein>
<feature type="compositionally biased region" description="Low complexity" evidence="1">
    <location>
        <begin position="268"/>
        <end position="277"/>
    </location>
</feature>